<organism evidence="3 4">
    <name type="scientific">Aspergillus lucknowensis</name>
    <dbReference type="NCBI Taxonomy" id="176173"/>
    <lineage>
        <taxon>Eukaryota</taxon>
        <taxon>Fungi</taxon>
        <taxon>Dikarya</taxon>
        <taxon>Ascomycota</taxon>
        <taxon>Pezizomycotina</taxon>
        <taxon>Eurotiomycetes</taxon>
        <taxon>Eurotiomycetidae</taxon>
        <taxon>Eurotiales</taxon>
        <taxon>Aspergillaceae</taxon>
        <taxon>Aspergillus</taxon>
        <taxon>Aspergillus subgen. Nidulantes</taxon>
    </lineage>
</organism>
<keyword evidence="2" id="KW-0732">Signal</keyword>
<proteinExistence type="predicted"/>
<reference evidence="3 4" key="1">
    <citation type="submission" date="2024-07" db="EMBL/GenBank/DDBJ databases">
        <title>Section-level genome sequencing and comparative genomics of Aspergillus sections Usti and Cavernicolus.</title>
        <authorList>
            <consortium name="Lawrence Berkeley National Laboratory"/>
            <person name="Nybo J.L."/>
            <person name="Vesth T.C."/>
            <person name="Theobald S."/>
            <person name="Frisvad J.C."/>
            <person name="Larsen T.O."/>
            <person name="Kjaerboelling I."/>
            <person name="Rothschild-Mancinelli K."/>
            <person name="Lyhne E.K."/>
            <person name="Kogle M.E."/>
            <person name="Barry K."/>
            <person name="Clum A."/>
            <person name="Na H."/>
            <person name="Ledsgaard L."/>
            <person name="Lin J."/>
            <person name="Lipzen A."/>
            <person name="Kuo A."/>
            <person name="Riley R."/>
            <person name="Mondo S."/>
            <person name="Labutti K."/>
            <person name="Haridas S."/>
            <person name="Pangalinan J."/>
            <person name="Salamov A.A."/>
            <person name="Simmons B.A."/>
            <person name="Magnuson J.K."/>
            <person name="Chen J."/>
            <person name="Drula E."/>
            <person name="Henrissat B."/>
            <person name="Wiebenga A."/>
            <person name="Lubbers R.J."/>
            <person name="Gomes A.C."/>
            <person name="Macurrencykelacurrency M.R."/>
            <person name="Stajich J."/>
            <person name="Grigoriev I.V."/>
            <person name="Mortensen U.H."/>
            <person name="De Vries R.P."/>
            <person name="Baker S.E."/>
            <person name="Andersen M.R."/>
        </authorList>
    </citation>
    <scope>NUCLEOTIDE SEQUENCE [LARGE SCALE GENOMIC DNA]</scope>
    <source>
        <strain evidence="3 4">CBS 449.75</strain>
    </source>
</reference>
<protein>
    <submittedName>
        <fullName evidence="3">Stretch-activated Ca2+-permeable channel component-domain-containing protein</fullName>
    </submittedName>
</protein>
<name>A0ABR4LSD9_9EURO</name>
<dbReference type="Proteomes" id="UP001610432">
    <property type="component" value="Unassembled WGS sequence"/>
</dbReference>
<sequence length="589" mass="64150">MRLQNRLTTVNLSVLFVFLAFLSPAVATVTDQTDFSSRKRYGHVITKSDASVGFPYFLSSFTGLLIDDGEDKGGEANGLDLVRRAPDGGSLGNNKFESREILMGEIQYWHFSNSFAGTSTVNSTSDTPETSTAKRATSTVYVSLTICSKPILNESVSGATQDLPQLAVYVSTSDSLREPGPDKDSKDQTVHHSEEGYMSAMVPTESGVYIGVAAPNSGKFSGSYSYQLAASTDDFFHKFADHSTLLTLVDADSEAALLTTEAPADRILTEDQLKQWRNSTGVYNIFINNANNSPVAGMSRSYCALEQHSQVGTGDGVEASMSTRKRTNNELQQQFYITGLNRSSTYNGVLAMSGNSSDSGNGVGGGGMVWRPEPFTTKSDRNCAVIYDLDFCSDIAYAVPSNPSMNLSQLRSKYDSHAEDLYKNFNYSLQQIQCNTSNETIFSMTVNCTVCATAYKDWLCAVTIPKCDDFSSTKNTSAVMIRNAAQAFPNGTEITNKTLREDPVRNRSRNDLFIDKEIEPGPYKEVLPSIDVCHDLVRNCPMALGFQCPTGKWLQYSYSLSAGSILGTPSSLGFQAIILAAASGLLWLF</sequence>
<dbReference type="InterPro" id="IPR024338">
    <property type="entry name" value="MID1/Yam8"/>
</dbReference>
<evidence type="ECO:0000313" key="3">
    <source>
        <dbReference type="EMBL" id="KAL2866308.1"/>
    </source>
</evidence>
<feature type="chain" id="PRO_5045045400" evidence="2">
    <location>
        <begin position="28"/>
        <end position="589"/>
    </location>
</feature>
<dbReference type="Pfam" id="PF12929">
    <property type="entry name" value="Mid1"/>
    <property type="match status" value="1"/>
</dbReference>
<feature type="region of interest" description="Disordered" evidence="1">
    <location>
        <begin position="173"/>
        <end position="192"/>
    </location>
</feature>
<feature type="signal peptide" evidence="2">
    <location>
        <begin position="1"/>
        <end position="27"/>
    </location>
</feature>
<comment type="caution">
    <text evidence="3">The sequence shown here is derived from an EMBL/GenBank/DDBJ whole genome shotgun (WGS) entry which is preliminary data.</text>
</comment>
<evidence type="ECO:0000313" key="4">
    <source>
        <dbReference type="Proteomes" id="UP001610432"/>
    </source>
</evidence>
<accession>A0ABR4LSD9</accession>
<dbReference type="GeneID" id="98148231"/>
<evidence type="ECO:0000256" key="1">
    <source>
        <dbReference type="SAM" id="MobiDB-lite"/>
    </source>
</evidence>
<evidence type="ECO:0000256" key="2">
    <source>
        <dbReference type="SAM" id="SignalP"/>
    </source>
</evidence>
<gene>
    <name evidence="3" type="ORF">BJX67DRAFT_382109</name>
</gene>
<dbReference type="PANTHER" id="PTHR39142">
    <property type="entry name" value="MID1P"/>
    <property type="match status" value="1"/>
</dbReference>
<dbReference type="PANTHER" id="PTHR39142:SF1">
    <property type="entry name" value="AEL197CP"/>
    <property type="match status" value="1"/>
</dbReference>
<feature type="compositionally biased region" description="Basic and acidic residues" evidence="1">
    <location>
        <begin position="175"/>
        <end position="192"/>
    </location>
</feature>
<keyword evidence="4" id="KW-1185">Reference proteome</keyword>
<dbReference type="RefSeq" id="XP_070885287.1">
    <property type="nucleotide sequence ID" value="XM_071033159.1"/>
</dbReference>
<dbReference type="EMBL" id="JBFXLQ010000026">
    <property type="protein sequence ID" value="KAL2866308.1"/>
    <property type="molecule type" value="Genomic_DNA"/>
</dbReference>